<dbReference type="Gene3D" id="3.40.1620.10">
    <property type="entry name" value="YefM-like domain"/>
    <property type="match status" value="1"/>
</dbReference>
<proteinExistence type="inferred from homology"/>
<dbReference type="Pfam" id="PF02604">
    <property type="entry name" value="PhdYeFM_antitox"/>
    <property type="match status" value="1"/>
</dbReference>
<protein>
    <submittedName>
        <fullName evidence="2">Unannotated protein</fullName>
    </submittedName>
</protein>
<dbReference type="SUPFAM" id="SSF143120">
    <property type="entry name" value="YefM-like"/>
    <property type="match status" value="1"/>
</dbReference>
<evidence type="ECO:0000256" key="1">
    <source>
        <dbReference type="ARBA" id="ARBA00009981"/>
    </source>
</evidence>
<dbReference type="InterPro" id="IPR006442">
    <property type="entry name" value="Antitoxin_Phd/YefM"/>
</dbReference>
<gene>
    <name evidence="2" type="ORF">UFOPK1767_00382</name>
</gene>
<dbReference type="AlphaFoldDB" id="A0A6J6EZ21"/>
<dbReference type="EMBL" id="CAEZTZ010000033">
    <property type="protein sequence ID" value="CAB4581811.1"/>
    <property type="molecule type" value="Genomic_DNA"/>
</dbReference>
<dbReference type="NCBIfam" id="TIGR01552">
    <property type="entry name" value="phd_fam"/>
    <property type="match status" value="1"/>
</dbReference>
<comment type="similarity">
    <text evidence="1">Belongs to the phD/YefM antitoxin family.</text>
</comment>
<reference evidence="2" key="1">
    <citation type="submission" date="2020-05" db="EMBL/GenBank/DDBJ databases">
        <authorList>
            <person name="Chiriac C."/>
            <person name="Salcher M."/>
            <person name="Ghai R."/>
            <person name="Kavagutti S V."/>
        </authorList>
    </citation>
    <scope>NUCLEOTIDE SEQUENCE</scope>
</reference>
<sequence>MPGGRLSSARFVPYSNRVDSKTYKSYNLYMNSVTSSHARQNWAETVEAARHEPLIITDHGRPTVAVMDAALAKLALQVLEDSRDIEMALASLAKVDNGEPTYTLAEVAAELGITRD</sequence>
<name>A0A6J6EZ21_9ZZZZ</name>
<accession>A0A6J6EZ21</accession>
<evidence type="ECO:0000313" key="2">
    <source>
        <dbReference type="EMBL" id="CAB4581811.1"/>
    </source>
</evidence>
<organism evidence="2">
    <name type="scientific">freshwater metagenome</name>
    <dbReference type="NCBI Taxonomy" id="449393"/>
    <lineage>
        <taxon>unclassified sequences</taxon>
        <taxon>metagenomes</taxon>
        <taxon>ecological metagenomes</taxon>
    </lineage>
</organism>
<dbReference type="InterPro" id="IPR036165">
    <property type="entry name" value="YefM-like_sf"/>
</dbReference>